<evidence type="ECO:0000313" key="10">
    <source>
        <dbReference type="EMBL" id="KAJ8957628.1"/>
    </source>
</evidence>
<keyword evidence="11" id="KW-1185">Reference proteome</keyword>
<evidence type="ECO:0000256" key="4">
    <source>
        <dbReference type="ARBA" id="ARBA00022737"/>
    </source>
</evidence>
<protein>
    <recommendedName>
        <fullName evidence="9">RRM domain-containing protein</fullName>
    </recommendedName>
</protein>
<name>A0AAV8Z1X5_9CUCU</name>
<dbReference type="SUPFAM" id="SSF54928">
    <property type="entry name" value="RNA-binding domain, RBD"/>
    <property type="match status" value="3"/>
</dbReference>
<dbReference type="PANTHER" id="PTHR13976">
    <property type="entry name" value="HETEROGENEOUS NUCLEAR RIBONUCLEOPROTEIN-RELATED"/>
    <property type="match status" value="1"/>
</dbReference>
<evidence type="ECO:0000256" key="3">
    <source>
        <dbReference type="ARBA" id="ARBA00022664"/>
    </source>
</evidence>
<evidence type="ECO:0000256" key="6">
    <source>
        <dbReference type="ARBA" id="ARBA00023187"/>
    </source>
</evidence>
<feature type="domain" description="RRM" evidence="9">
    <location>
        <begin position="111"/>
        <end position="194"/>
    </location>
</feature>
<dbReference type="SMART" id="SM00360">
    <property type="entry name" value="RRM"/>
    <property type="match status" value="3"/>
</dbReference>
<keyword evidence="3" id="KW-0507">mRNA processing</keyword>
<comment type="similarity">
    <text evidence="2">Belongs to the ESRP family.</text>
</comment>
<dbReference type="GO" id="GO:0003723">
    <property type="term" value="F:RNA binding"/>
    <property type="evidence" value="ECO:0007669"/>
    <property type="project" value="UniProtKB-UniRule"/>
</dbReference>
<dbReference type="AlphaFoldDB" id="A0AAV8Z1X5"/>
<organism evidence="10 11">
    <name type="scientific">Aromia moschata</name>
    <dbReference type="NCBI Taxonomy" id="1265417"/>
    <lineage>
        <taxon>Eukaryota</taxon>
        <taxon>Metazoa</taxon>
        <taxon>Ecdysozoa</taxon>
        <taxon>Arthropoda</taxon>
        <taxon>Hexapoda</taxon>
        <taxon>Insecta</taxon>
        <taxon>Pterygota</taxon>
        <taxon>Neoptera</taxon>
        <taxon>Endopterygota</taxon>
        <taxon>Coleoptera</taxon>
        <taxon>Polyphaga</taxon>
        <taxon>Cucujiformia</taxon>
        <taxon>Chrysomeloidea</taxon>
        <taxon>Cerambycidae</taxon>
        <taxon>Cerambycinae</taxon>
        <taxon>Callichromatini</taxon>
        <taxon>Aromia</taxon>
    </lineage>
</organism>
<dbReference type="InterPro" id="IPR000504">
    <property type="entry name" value="RRM_dom"/>
</dbReference>
<keyword evidence="4" id="KW-0677">Repeat</keyword>
<dbReference type="FunFam" id="3.30.70.330:FF:000070">
    <property type="entry name" value="Epithelial splicing regulatory protein 1"/>
    <property type="match status" value="1"/>
</dbReference>
<dbReference type="InterPro" id="IPR050666">
    <property type="entry name" value="ESRP"/>
</dbReference>
<dbReference type="GO" id="GO:0008380">
    <property type="term" value="P:RNA splicing"/>
    <property type="evidence" value="ECO:0007669"/>
    <property type="project" value="UniProtKB-KW"/>
</dbReference>
<proteinExistence type="inferred from homology"/>
<evidence type="ECO:0000259" key="9">
    <source>
        <dbReference type="PROSITE" id="PS50102"/>
    </source>
</evidence>
<dbReference type="Gene3D" id="3.30.70.330">
    <property type="match status" value="3"/>
</dbReference>
<dbReference type="InterPro" id="IPR035979">
    <property type="entry name" value="RBD_domain_sf"/>
</dbReference>
<comment type="caution">
    <text evidence="10">The sequence shown here is derived from an EMBL/GenBank/DDBJ whole genome shotgun (WGS) entry which is preliminary data.</text>
</comment>
<dbReference type="GO" id="GO:0005634">
    <property type="term" value="C:nucleus"/>
    <property type="evidence" value="ECO:0007669"/>
    <property type="project" value="UniProtKB-SubCell"/>
</dbReference>
<evidence type="ECO:0000256" key="5">
    <source>
        <dbReference type="ARBA" id="ARBA00022884"/>
    </source>
</evidence>
<dbReference type="FunFam" id="3.30.70.330:FF:000041">
    <property type="entry name" value="Epithelial splicing regulatory protein 1"/>
    <property type="match status" value="1"/>
</dbReference>
<dbReference type="PROSITE" id="PS50102">
    <property type="entry name" value="RRM"/>
    <property type="match status" value="1"/>
</dbReference>
<dbReference type="EMBL" id="JAPWTK010000021">
    <property type="protein sequence ID" value="KAJ8957628.1"/>
    <property type="molecule type" value="Genomic_DNA"/>
</dbReference>
<dbReference type="Proteomes" id="UP001162162">
    <property type="component" value="Unassembled WGS sequence"/>
</dbReference>
<feature type="non-terminal residue" evidence="10">
    <location>
        <position position="1"/>
    </location>
</feature>
<reference evidence="10" key="1">
    <citation type="journal article" date="2023" name="Insect Mol. Biol.">
        <title>Genome sequencing provides insights into the evolution of gene families encoding plant cell wall-degrading enzymes in longhorned beetles.</title>
        <authorList>
            <person name="Shin N.R."/>
            <person name="Okamura Y."/>
            <person name="Kirsch R."/>
            <person name="Pauchet Y."/>
        </authorList>
    </citation>
    <scope>NUCLEOTIDE SEQUENCE</scope>
    <source>
        <strain evidence="10">AMC_N1</strain>
    </source>
</reference>
<keyword evidence="6" id="KW-0508">mRNA splicing</keyword>
<keyword evidence="7" id="KW-0539">Nucleus</keyword>
<keyword evidence="5 8" id="KW-0694">RNA-binding</keyword>
<evidence type="ECO:0000256" key="8">
    <source>
        <dbReference type="PROSITE-ProRule" id="PRU00176"/>
    </source>
</evidence>
<comment type="subcellular location">
    <subcellularLocation>
        <location evidence="1">Nucleus</location>
    </subcellularLocation>
</comment>
<evidence type="ECO:0000256" key="7">
    <source>
        <dbReference type="ARBA" id="ARBA00023242"/>
    </source>
</evidence>
<dbReference type="InterPro" id="IPR034980">
    <property type="entry name" value="Fusilli_RRM2"/>
</dbReference>
<gene>
    <name evidence="10" type="ORF">NQ318_017517</name>
</gene>
<dbReference type="InterPro" id="IPR012677">
    <property type="entry name" value="Nucleotide-bd_a/b_plait_sf"/>
</dbReference>
<dbReference type="CDD" id="cd12741">
    <property type="entry name" value="RRM2_Fusilli"/>
    <property type="match status" value="1"/>
</dbReference>
<dbReference type="CDD" id="cd12743">
    <property type="entry name" value="RRM3_Fusilli"/>
    <property type="match status" value="1"/>
</dbReference>
<evidence type="ECO:0000256" key="2">
    <source>
        <dbReference type="ARBA" id="ARBA00008866"/>
    </source>
</evidence>
<sequence length="530" mass="57653">SKDDEIDNNCVVRARGLPWQSSDQDIAKFFRGLNVAKGGVALCLSAQGRRNGEALIRFVSQEHRDMALKRHKHHIGNRYIEVYRASGDDFLSVAGGSSCEAQAFLSRGAAVIVRMRGLPYDCTAKQVLDFFASGDNSCTVLDGVDGVLFVRKPDGRATGDAFVLFANESDSPKALSKHRECIGSRYIELFRSTTAEVQQVLNRSLDTKTYEPAALIAQLQQPILPQHIITSGTRKDCIRLRGLPYEAQVEHILDFLGDYAKNIVFQGVHMVYNAQGQPSGEAFIQMDSEQSAFVTAQQKHHRYMIFGKKQRYIEVFQCSGEDMNLILTGGIPASSVSPAKAAAAAPAALLSPGMLPLPPTNVPPPPAQPHQSQGSAAQLAWDAPALFAQQQAQLIAQQSLIARQNQAHAHNEAVLMSQIAQHNLAVFGQGVAPMAAPKSPPAMPVAMQHLIPHPSFMVLPQRVSVGLQRPPPLAYPHLVQGQGAGVIPVMPHVAMKRSYGDAFNEQASPAKRQFHAAGSLPVYPHFYPNM</sequence>
<evidence type="ECO:0000313" key="11">
    <source>
        <dbReference type="Proteomes" id="UP001162162"/>
    </source>
</evidence>
<accession>A0AAV8Z1X5</accession>
<dbReference type="GO" id="GO:0006397">
    <property type="term" value="P:mRNA processing"/>
    <property type="evidence" value="ECO:0007669"/>
    <property type="project" value="UniProtKB-KW"/>
</dbReference>
<evidence type="ECO:0000256" key="1">
    <source>
        <dbReference type="ARBA" id="ARBA00004123"/>
    </source>
</evidence>